<sequence length="222" mass="25295">MDDLVEEDIDIIMKVIVVGDGRIGKTNLITRFARNKFSQEYKKTLGVDFLQTEKFIKEHGQEIQFYIWDTAGQEEYDALTRKYYKGASACILAFSTEDQTSFNNVKRWKEKVDNECGDIAMALVQTKIDLKDTQPFTDEEVEQLSSDLGIKLFLTCSKDNINVSEVFEYLGNTFLTNKQNKGASQAVESQDKKKKEENIRLGVAPAKKQKKGKGGWFKCNVS</sequence>
<keyword evidence="4" id="KW-1185">Reference proteome</keyword>
<evidence type="ECO:0000313" key="3">
    <source>
        <dbReference type="EMBL" id="CAI2379910.1"/>
    </source>
</evidence>
<dbReference type="PROSITE" id="PS51420">
    <property type="entry name" value="RHO"/>
    <property type="match status" value="1"/>
</dbReference>
<dbReference type="SMART" id="SM00175">
    <property type="entry name" value="RAB"/>
    <property type="match status" value="1"/>
</dbReference>
<keyword evidence="1" id="KW-0547">Nucleotide-binding</keyword>
<comment type="caution">
    <text evidence="3">The sequence shown here is derived from an EMBL/GenBank/DDBJ whole genome shotgun (WGS) entry which is preliminary data.</text>
</comment>
<dbReference type="GO" id="GO:0005525">
    <property type="term" value="F:GTP binding"/>
    <property type="evidence" value="ECO:0007669"/>
    <property type="project" value="InterPro"/>
</dbReference>
<proteinExistence type="predicted"/>
<organism evidence="3 4">
    <name type="scientific">Euplotes crassus</name>
    <dbReference type="NCBI Taxonomy" id="5936"/>
    <lineage>
        <taxon>Eukaryota</taxon>
        <taxon>Sar</taxon>
        <taxon>Alveolata</taxon>
        <taxon>Ciliophora</taxon>
        <taxon>Intramacronucleata</taxon>
        <taxon>Spirotrichea</taxon>
        <taxon>Hypotrichia</taxon>
        <taxon>Euplotida</taxon>
        <taxon>Euplotidae</taxon>
        <taxon>Moneuplotes</taxon>
    </lineage>
</organism>
<evidence type="ECO:0000313" key="4">
    <source>
        <dbReference type="Proteomes" id="UP001295684"/>
    </source>
</evidence>
<dbReference type="NCBIfam" id="TIGR00231">
    <property type="entry name" value="small_GTP"/>
    <property type="match status" value="1"/>
</dbReference>
<dbReference type="AlphaFoldDB" id="A0AAD2D4R5"/>
<feature type="compositionally biased region" description="Basic and acidic residues" evidence="2">
    <location>
        <begin position="189"/>
        <end position="199"/>
    </location>
</feature>
<feature type="region of interest" description="Disordered" evidence="2">
    <location>
        <begin position="181"/>
        <end position="222"/>
    </location>
</feature>
<dbReference type="Proteomes" id="UP001295684">
    <property type="component" value="Unassembled WGS sequence"/>
</dbReference>
<dbReference type="InterPro" id="IPR001806">
    <property type="entry name" value="Small_GTPase"/>
</dbReference>
<dbReference type="GO" id="GO:0003924">
    <property type="term" value="F:GTPase activity"/>
    <property type="evidence" value="ECO:0007669"/>
    <property type="project" value="InterPro"/>
</dbReference>
<dbReference type="SUPFAM" id="SSF52540">
    <property type="entry name" value="P-loop containing nucleoside triphosphate hydrolases"/>
    <property type="match status" value="1"/>
</dbReference>
<dbReference type="Gene3D" id="3.40.50.300">
    <property type="entry name" value="P-loop containing nucleotide triphosphate hydrolases"/>
    <property type="match status" value="1"/>
</dbReference>
<dbReference type="Pfam" id="PF00071">
    <property type="entry name" value="Ras"/>
    <property type="match status" value="1"/>
</dbReference>
<dbReference type="SMART" id="SM00173">
    <property type="entry name" value="RAS"/>
    <property type="match status" value="1"/>
</dbReference>
<reference evidence="3" key="1">
    <citation type="submission" date="2023-07" db="EMBL/GenBank/DDBJ databases">
        <authorList>
            <consortium name="AG Swart"/>
            <person name="Singh M."/>
            <person name="Singh A."/>
            <person name="Seah K."/>
            <person name="Emmerich C."/>
        </authorList>
    </citation>
    <scope>NUCLEOTIDE SEQUENCE</scope>
    <source>
        <strain evidence="3">DP1</strain>
    </source>
</reference>
<dbReference type="PANTHER" id="PTHR47978">
    <property type="match status" value="1"/>
</dbReference>
<evidence type="ECO:0000256" key="1">
    <source>
        <dbReference type="ARBA" id="ARBA00022741"/>
    </source>
</evidence>
<name>A0AAD2D4R5_EUPCR</name>
<dbReference type="InterPro" id="IPR005225">
    <property type="entry name" value="Small_GTP-bd"/>
</dbReference>
<dbReference type="PROSITE" id="PS51419">
    <property type="entry name" value="RAB"/>
    <property type="match status" value="1"/>
</dbReference>
<accession>A0AAD2D4R5</accession>
<dbReference type="SMART" id="SM00176">
    <property type="entry name" value="RAN"/>
    <property type="match status" value="1"/>
</dbReference>
<protein>
    <submittedName>
        <fullName evidence="3">Uncharacterized protein</fullName>
    </submittedName>
</protein>
<dbReference type="InterPro" id="IPR027417">
    <property type="entry name" value="P-loop_NTPase"/>
</dbReference>
<dbReference type="EMBL" id="CAMPGE010021790">
    <property type="protein sequence ID" value="CAI2379910.1"/>
    <property type="molecule type" value="Genomic_DNA"/>
</dbReference>
<dbReference type="PROSITE" id="PS51421">
    <property type="entry name" value="RAS"/>
    <property type="match status" value="1"/>
</dbReference>
<dbReference type="PRINTS" id="PR00449">
    <property type="entry name" value="RASTRNSFRMNG"/>
</dbReference>
<gene>
    <name evidence="3" type="ORF">ECRASSUSDP1_LOCUS21331</name>
</gene>
<dbReference type="SMART" id="SM00174">
    <property type="entry name" value="RHO"/>
    <property type="match status" value="1"/>
</dbReference>
<evidence type="ECO:0000256" key="2">
    <source>
        <dbReference type="SAM" id="MobiDB-lite"/>
    </source>
</evidence>
<dbReference type="FunFam" id="3.40.50.300:FF:001329">
    <property type="entry name" value="Small GTP-binding protein, putative"/>
    <property type="match status" value="1"/>
</dbReference>